<protein>
    <recommendedName>
        <fullName evidence="1">EGF-like domain-containing protein</fullName>
    </recommendedName>
</protein>
<keyword evidence="3" id="KW-1185">Reference proteome</keyword>
<feature type="domain" description="EGF-like" evidence="1">
    <location>
        <begin position="90"/>
        <end position="122"/>
    </location>
</feature>
<feature type="domain" description="EGF-like" evidence="1">
    <location>
        <begin position="59"/>
        <end position="88"/>
    </location>
</feature>
<dbReference type="PANTHER" id="PTHR24047">
    <property type="entry name" value="FI01909P-RELATED"/>
    <property type="match status" value="1"/>
</dbReference>
<dbReference type="InterPro" id="IPR000742">
    <property type="entry name" value="EGF"/>
</dbReference>
<evidence type="ECO:0000259" key="1">
    <source>
        <dbReference type="SMART" id="SM00181"/>
    </source>
</evidence>
<evidence type="ECO:0000313" key="3">
    <source>
        <dbReference type="Proteomes" id="UP000007798"/>
    </source>
</evidence>
<evidence type="ECO:0000313" key="2">
    <source>
        <dbReference type="EMBL" id="KRF98307.1"/>
    </source>
</evidence>
<dbReference type="EMBL" id="CH963857">
    <property type="protein sequence ID" value="KRF98307.1"/>
    <property type="molecule type" value="Genomic_DNA"/>
</dbReference>
<dbReference type="InParanoid" id="A0A0Q9WQ04"/>
<dbReference type="SMART" id="SM00181">
    <property type="entry name" value="EGF"/>
    <property type="match status" value="6"/>
</dbReference>
<feature type="domain" description="EGF-like" evidence="1">
    <location>
        <begin position="21"/>
        <end position="57"/>
    </location>
</feature>
<organism evidence="2 3">
    <name type="scientific">Drosophila willistoni</name>
    <name type="common">Fruit fly</name>
    <dbReference type="NCBI Taxonomy" id="7260"/>
    <lineage>
        <taxon>Eukaryota</taxon>
        <taxon>Metazoa</taxon>
        <taxon>Ecdysozoa</taxon>
        <taxon>Arthropoda</taxon>
        <taxon>Hexapoda</taxon>
        <taxon>Insecta</taxon>
        <taxon>Pterygota</taxon>
        <taxon>Neoptera</taxon>
        <taxon>Endopterygota</taxon>
        <taxon>Diptera</taxon>
        <taxon>Brachycera</taxon>
        <taxon>Muscomorpha</taxon>
        <taxon>Ephydroidea</taxon>
        <taxon>Drosophilidae</taxon>
        <taxon>Drosophila</taxon>
        <taxon>Sophophora</taxon>
    </lineage>
</organism>
<feature type="domain" description="EGF-like" evidence="1">
    <location>
        <begin position="155"/>
        <end position="187"/>
    </location>
</feature>
<reference evidence="2 3" key="1">
    <citation type="journal article" date="2007" name="Nature">
        <title>Evolution of genes and genomes on the Drosophila phylogeny.</title>
        <authorList>
            <consortium name="Drosophila 12 Genomes Consortium"/>
            <person name="Clark A.G."/>
            <person name="Eisen M.B."/>
            <person name="Smith D.R."/>
            <person name="Bergman C.M."/>
            <person name="Oliver B."/>
            <person name="Markow T.A."/>
            <person name="Kaufman T.C."/>
            <person name="Kellis M."/>
            <person name="Gelbart W."/>
            <person name="Iyer V.N."/>
            <person name="Pollard D.A."/>
            <person name="Sackton T.B."/>
            <person name="Larracuente A.M."/>
            <person name="Singh N.D."/>
            <person name="Abad J.P."/>
            <person name="Abt D.N."/>
            <person name="Adryan B."/>
            <person name="Aguade M."/>
            <person name="Akashi H."/>
            <person name="Anderson W.W."/>
            <person name="Aquadro C.F."/>
            <person name="Ardell D.H."/>
            <person name="Arguello R."/>
            <person name="Artieri C.G."/>
            <person name="Barbash D.A."/>
            <person name="Barker D."/>
            <person name="Barsanti P."/>
            <person name="Batterham P."/>
            <person name="Batzoglou S."/>
            <person name="Begun D."/>
            <person name="Bhutkar A."/>
            <person name="Blanco E."/>
            <person name="Bosak S.A."/>
            <person name="Bradley R.K."/>
            <person name="Brand A.D."/>
            <person name="Brent M.R."/>
            <person name="Brooks A.N."/>
            <person name="Brown R.H."/>
            <person name="Butlin R.K."/>
            <person name="Caggese C."/>
            <person name="Calvi B.R."/>
            <person name="Bernardo de Carvalho A."/>
            <person name="Caspi A."/>
            <person name="Castrezana S."/>
            <person name="Celniker S.E."/>
            <person name="Chang J.L."/>
            <person name="Chapple C."/>
            <person name="Chatterji S."/>
            <person name="Chinwalla A."/>
            <person name="Civetta A."/>
            <person name="Clifton S.W."/>
            <person name="Comeron J.M."/>
            <person name="Costello J.C."/>
            <person name="Coyne J.A."/>
            <person name="Daub J."/>
            <person name="David R.G."/>
            <person name="Delcher A.L."/>
            <person name="Delehaunty K."/>
            <person name="Do C.B."/>
            <person name="Ebling H."/>
            <person name="Edwards K."/>
            <person name="Eickbush T."/>
            <person name="Evans J.D."/>
            <person name="Filipski A."/>
            <person name="Findeiss S."/>
            <person name="Freyhult E."/>
            <person name="Fulton L."/>
            <person name="Fulton R."/>
            <person name="Garcia A.C."/>
            <person name="Gardiner A."/>
            <person name="Garfield D.A."/>
            <person name="Garvin B.E."/>
            <person name="Gibson G."/>
            <person name="Gilbert D."/>
            <person name="Gnerre S."/>
            <person name="Godfrey J."/>
            <person name="Good R."/>
            <person name="Gotea V."/>
            <person name="Gravely B."/>
            <person name="Greenberg A.J."/>
            <person name="Griffiths-Jones S."/>
            <person name="Gross S."/>
            <person name="Guigo R."/>
            <person name="Gustafson E.A."/>
            <person name="Haerty W."/>
            <person name="Hahn M.W."/>
            <person name="Halligan D.L."/>
            <person name="Halpern A.L."/>
            <person name="Halter G.M."/>
            <person name="Han M.V."/>
            <person name="Heger A."/>
            <person name="Hillier L."/>
            <person name="Hinrichs A.S."/>
            <person name="Holmes I."/>
            <person name="Hoskins R.A."/>
            <person name="Hubisz M.J."/>
            <person name="Hultmark D."/>
            <person name="Huntley M.A."/>
            <person name="Jaffe D.B."/>
            <person name="Jagadeeshan S."/>
            <person name="Jeck W.R."/>
            <person name="Johnson J."/>
            <person name="Jones C.D."/>
            <person name="Jordan W.C."/>
            <person name="Karpen G.H."/>
            <person name="Kataoka E."/>
            <person name="Keightley P.D."/>
            <person name="Kheradpour P."/>
            <person name="Kirkness E.F."/>
            <person name="Koerich L.B."/>
            <person name="Kristiansen K."/>
            <person name="Kudrna D."/>
            <person name="Kulathinal R.J."/>
            <person name="Kumar S."/>
            <person name="Kwok R."/>
            <person name="Lander E."/>
            <person name="Langley C.H."/>
            <person name="Lapoint R."/>
            <person name="Lazzaro B.P."/>
            <person name="Lee S.J."/>
            <person name="Levesque L."/>
            <person name="Li R."/>
            <person name="Lin C.F."/>
            <person name="Lin M.F."/>
            <person name="Lindblad-Toh K."/>
            <person name="Llopart A."/>
            <person name="Long M."/>
            <person name="Low L."/>
            <person name="Lozovsky E."/>
            <person name="Lu J."/>
            <person name="Luo M."/>
            <person name="Machado C.A."/>
            <person name="Makalowski W."/>
            <person name="Marzo M."/>
            <person name="Matsuda M."/>
            <person name="Matzkin L."/>
            <person name="McAllister B."/>
            <person name="McBride C.S."/>
            <person name="McKernan B."/>
            <person name="McKernan K."/>
            <person name="Mendez-Lago M."/>
            <person name="Minx P."/>
            <person name="Mollenhauer M.U."/>
            <person name="Montooth K."/>
            <person name="Mount S.M."/>
            <person name="Mu X."/>
            <person name="Myers E."/>
            <person name="Negre B."/>
            <person name="Newfeld S."/>
            <person name="Nielsen R."/>
            <person name="Noor M.A."/>
            <person name="O'Grady P."/>
            <person name="Pachter L."/>
            <person name="Papaceit M."/>
            <person name="Parisi M.J."/>
            <person name="Parisi M."/>
            <person name="Parts L."/>
            <person name="Pedersen J.S."/>
            <person name="Pesole G."/>
            <person name="Phillippy A.M."/>
            <person name="Ponting C.P."/>
            <person name="Pop M."/>
            <person name="Porcelli D."/>
            <person name="Powell J.R."/>
            <person name="Prohaska S."/>
            <person name="Pruitt K."/>
            <person name="Puig M."/>
            <person name="Quesneville H."/>
            <person name="Ram K.R."/>
            <person name="Rand D."/>
            <person name="Rasmussen M.D."/>
            <person name="Reed L.K."/>
            <person name="Reenan R."/>
            <person name="Reily A."/>
            <person name="Remington K.A."/>
            <person name="Rieger T.T."/>
            <person name="Ritchie M.G."/>
            <person name="Robin C."/>
            <person name="Rogers Y.H."/>
            <person name="Rohde C."/>
            <person name="Rozas J."/>
            <person name="Rubenfield M.J."/>
            <person name="Ruiz A."/>
            <person name="Russo S."/>
            <person name="Salzberg S.L."/>
            <person name="Sanchez-Gracia A."/>
            <person name="Saranga D.J."/>
            <person name="Sato H."/>
            <person name="Schaeffer S.W."/>
            <person name="Schatz M.C."/>
            <person name="Schlenke T."/>
            <person name="Schwartz R."/>
            <person name="Segarra C."/>
            <person name="Singh R.S."/>
            <person name="Sirot L."/>
            <person name="Sirota M."/>
            <person name="Sisneros N.B."/>
            <person name="Smith C.D."/>
            <person name="Smith T.F."/>
            <person name="Spieth J."/>
            <person name="Stage D.E."/>
            <person name="Stark A."/>
            <person name="Stephan W."/>
            <person name="Strausberg R.L."/>
            <person name="Strempel S."/>
            <person name="Sturgill D."/>
            <person name="Sutton G."/>
            <person name="Sutton G.G."/>
            <person name="Tao W."/>
            <person name="Teichmann S."/>
            <person name="Tobari Y.N."/>
            <person name="Tomimura Y."/>
            <person name="Tsolas J.M."/>
            <person name="Valente V.L."/>
            <person name="Venter E."/>
            <person name="Venter J.C."/>
            <person name="Vicario S."/>
            <person name="Vieira F.G."/>
            <person name="Vilella A.J."/>
            <person name="Villasante A."/>
            <person name="Walenz B."/>
            <person name="Wang J."/>
            <person name="Wasserman M."/>
            <person name="Watts T."/>
            <person name="Wilson D."/>
            <person name="Wilson R.K."/>
            <person name="Wing R.A."/>
            <person name="Wolfner M.F."/>
            <person name="Wong A."/>
            <person name="Wong G.K."/>
            <person name="Wu C.I."/>
            <person name="Wu G."/>
            <person name="Yamamoto D."/>
            <person name="Yang H.P."/>
            <person name="Yang S.P."/>
            <person name="Yorke J.A."/>
            <person name="Yoshida K."/>
            <person name="Zdobnov E."/>
            <person name="Zhang P."/>
            <person name="Zhang Y."/>
            <person name="Zimin A.V."/>
            <person name="Baldwin J."/>
            <person name="Abdouelleil A."/>
            <person name="Abdulkadir J."/>
            <person name="Abebe A."/>
            <person name="Abera B."/>
            <person name="Abreu J."/>
            <person name="Acer S.C."/>
            <person name="Aftuck L."/>
            <person name="Alexander A."/>
            <person name="An P."/>
            <person name="Anderson E."/>
            <person name="Anderson S."/>
            <person name="Arachi H."/>
            <person name="Azer M."/>
            <person name="Bachantsang P."/>
            <person name="Barry A."/>
            <person name="Bayul T."/>
            <person name="Berlin A."/>
            <person name="Bessette D."/>
            <person name="Bloom T."/>
            <person name="Blye J."/>
            <person name="Boguslavskiy L."/>
            <person name="Bonnet C."/>
            <person name="Boukhgalter B."/>
            <person name="Bourzgui I."/>
            <person name="Brown A."/>
            <person name="Cahill P."/>
            <person name="Channer S."/>
            <person name="Cheshatsang Y."/>
            <person name="Chuda L."/>
            <person name="Citroen M."/>
            <person name="Collymore A."/>
            <person name="Cooke P."/>
            <person name="Costello M."/>
            <person name="D'Aco K."/>
            <person name="Daza R."/>
            <person name="De Haan G."/>
            <person name="DeGray S."/>
            <person name="DeMaso C."/>
            <person name="Dhargay N."/>
            <person name="Dooley K."/>
            <person name="Dooley E."/>
            <person name="Doricent M."/>
            <person name="Dorje P."/>
            <person name="Dorjee K."/>
            <person name="Dupes A."/>
            <person name="Elong R."/>
            <person name="Falk J."/>
            <person name="Farina A."/>
            <person name="Faro S."/>
            <person name="Ferguson D."/>
            <person name="Fisher S."/>
            <person name="Foley C.D."/>
            <person name="Franke A."/>
            <person name="Friedrich D."/>
            <person name="Gadbois L."/>
            <person name="Gearin G."/>
            <person name="Gearin C.R."/>
            <person name="Giannoukos G."/>
            <person name="Goode T."/>
            <person name="Graham J."/>
            <person name="Grandbois E."/>
            <person name="Grewal S."/>
            <person name="Gyaltsen K."/>
            <person name="Hafez N."/>
            <person name="Hagos B."/>
            <person name="Hall J."/>
            <person name="Henson C."/>
            <person name="Hollinger A."/>
            <person name="Honan T."/>
            <person name="Huard M.D."/>
            <person name="Hughes L."/>
            <person name="Hurhula B."/>
            <person name="Husby M.E."/>
            <person name="Kamat A."/>
            <person name="Kanga B."/>
            <person name="Kashin S."/>
            <person name="Khazanovich D."/>
            <person name="Kisner P."/>
            <person name="Lance K."/>
            <person name="Lara M."/>
            <person name="Lee W."/>
            <person name="Lennon N."/>
            <person name="Letendre F."/>
            <person name="LeVine R."/>
            <person name="Lipovsky A."/>
            <person name="Liu X."/>
            <person name="Liu J."/>
            <person name="Liu S."/>
            <person name="Lokyitsang T."/>
            <person name="Lokyitsang Y."/>
            <person name="Lubonja R."/>
            <person name="Lui A."/>
            <person name="MacDonald P."/>
            <person name="Magnisalis V."/>
            <person name="Maru K."/>
            <person name="Matthews C."/>
            <person name="McCusker W."/>
            <person name="McDonough S."/>
            <person name="Mehta T."/>
            <person name="Meldrim J."/>
            <person name="Meneus L."/>
            <person name="Mihai O."/>
            <person name="Mihalev A."/>
            <person name="Mihova T."/>
            <person name="Mittelman R."/>
            <person name="Mlenga V."/>
            <person name="Montmayeur A."/>
            <person name="Mulrain L."/>
            <person name="Navidi A."/>
            <person name="Naylor J."/>
            <person name="Negash T."/>
            <person name="Nguyen T."/>
            <person name="Nguyen N."/>
            <person name="Nicol R."/>
            <person name="Norbu C."/>
            <person name="Norbu N."/>
            <person name="Novod N."/>
            <person name="O'Neill B."/>
            <person name="Osman S."/>
            <person name="Markiewicz E."/>
            <person name="Oyono O.L."/>
            <person name="Patti C."/>
            <person name="Phunkhang P."/>
            <person name="Pierre F."/>
            <person name="Priest M."/>
            <person name="Raghuraman S."/>
            <person name="Rege F."/>
            <person name="Reyes R."/>
            <person name="Rise C."/>
            <person name="Rogov P."/>
            <person name="Ross K."/>
            <person name="Ryan E."/>
            <person name="Settipalli S."/>
            <person name="Shea T."/>
            <person name="Sherpa N."/>
            <person name="Shi L."/>
            <person name="Shih D."/>
            <person name="Sparrow T."/>
            <person name="Spaulding J."/>
            <person name="Stalker J."/>
            <person name="Stange-Thomann N."/>
            <person name="Stavropoulos S."/>
            <person name="Stone C."/>
            <person name="Strader C."/>
            <person name="Tesfaye S."/>
            <person name="Thomson T."/>
            <person name="Thoulutsang Y."/>
            <person name="Thoulutsang D."/>
            <person name="Topham K."/>
            <person name="Topping I."/>
            <person name="Tsamla T."/>
            <person name="Vassiliev H."/>
            <person name="Vo A."/>
            <person name="Wangchuk T."/>
            <person name="Wangdi T."/>
            <person name="Weiand M."/>
            <person name="Wilkinson J."/>
            <person name="Wilson A."/>
            <person name="Yadav S."/>
            <person name="Young G."/>
            <person name="Yu Q."/>
            <person name="Zembek L."/>
            <person name="Zhong D."/>
            <person name="Zimmer A."/>
            <person name="Zwirko Z."/>
            <person name="Jaffe D.B."/>
            <person name="Alvarez P."/>
            <person name="Brockman W."/>
            <person name="Butler J."/>
            <person name="Chin C."/>
            <person name="Gnerre S."/>
            <person name="Grabherr M."/>
            <person name="Kleber M."/>
            <person name="Mauceli E."/>
            <person name="MacCallum I."/>
        </authorList>
    </citation>
    <scope>NUCLEOTIDE SEQUENCE [LARGE SCALE GENOMIC DNA]</scope>
    <source>
        <strain evidence="3">Tucson 14030-0811.24</strain>
    </source>
</reference>
<dbReference type="Proteomes" id="UP000007798">
    <property type="component" value="Unassembled WGS sequence"/>
</dbReference>
<dbReference type="OrthoDB" id="409374at2759"/>
<proteinExistence type="predicted"/>
<dbReference type="Gene3D" id="2.10.25.10">
    <property type="entry name" value="Laminin"/>
    <property type="match status" value="3"/>
</dbReference>
<dbReference type="InterPro" id="IPR053255">
    <property type="entry name" value="EGF-like_domain"/>
</dbReference>
<feature type="domain" description="EGF-like" evidence="1">
    <location>
        <begin position="189"/>
        <end position="218"/>
    </location>
</feature>
<feature type="domain" description="EGF-like" evidence="1">
    <location>
        <begin position="124"/>
        <end position="153"/>
    </location>
</feature>
<gene>
    <name evidence="2" type="primary">Dwil\GK15107</name>
    <name evidence="2" type="ORF">Dwil_GK15107</name>
</gene>
<sequence length="391" mass="43032">MILYCAAPEKCKCKHNYEGDDCHPICDNCGKFGYCQNPGSCACIHGYKRNNDSGNCEPICSVDCSGNRYCASPDKCECKPNYEGDDCHPICDNCGEFGYCQNPGSCACIHGYKRNNDSGNCEPICSVDCSGNRYCASPDKCECKPNYEGDDCHPICDNCGEFGYCQNPGSCACIHGYKRNNDSGNCEPICSVDCSGNWYCASPDKCECKPNYEGDDCHPICDNCGEEIMNLVIVNPYVRSTVLETGIVHRQTNVNVNPTMKATIVILFVTIVESLDTAIIQETVPASRDIREIMNLVIVNPYVRSTVLETGIVHRQTNVNVNPTMKATIVILFVTIVESLDTAIIQETVPASRDIREIMNLVIVNLNVWRDAATTASVLRLIIANAYRALQ</sequence>
<name>A0A0Q9WQ04_DROWI</name>
<dbReference type="AlphaFoldDB" id="A0A0Q9WQ04"/>
<accession>A0A0Q9WQ04</accession>
<dbReference type="PANTHER" id="PTHR24047:SF32">
    <property type="entry name" value="FI01909P-RELATED"/>
    <property type="match status" value="1"/>
</dbReference>